<reference evidence="2 3" key="1">
    <citation type="journal article" date="2019" name="Sci. Rep.">
        <title>Orb-weaving spider Araneus ventricosus genome elucidates the spidroin gene catalogue.</title>
        <authorList>
            <person name="Kono N."/>
            <person name="Nakamura H."/>
            <person name="Ohtoshi R."/>
            <person name="Moran D.A.P."/>
            <person name="Shinohara A."/>
            <person name="Yoshida Y."/>
            <person name="Fujiwara M."/>
            <person name="Mori M."/>
            <person name="Tomita M."/>
            <person name="Arakawa K."/>
        </authorList>
    </citation>
    <scope>NUCLEOTIDE SEQUENCE [LARGE SCALE GENOMIC DNA]</scope>
</reference>
<evidence type="ECO:0000313" key="2">
    <source>
        <dbReference type="EMBL" id="GBO44035.1"/>
    </source>
</evidence>
<proteinExistence type="predicted"/>
<dbReference type="AlphaFoldDB" id="A0A4Y2X2X2"/>
<comment type="caution">
    <text evidence="2">The sequence shown here is derived from an EMBL/GenBank/DDBJ whole genome shotgun (WGS) entry which is preliminary data.</text>
</comment>
<evidence type="ECO:0000256" key="1">
    <source>
        <dbReference type="SAM" id="MobiDB-lite"/>
    </source>
</evidence>
<dbReference type="Proteomes" id="UP000499080">
    <property type="component" value="Unassembled WGS sequence"/>
</dbReference>
<organism evidence="2 3">
    <name type="scientific">Araneus ventricosus</name>
    <name type="common">Orbweaver spider</name>
    <name type="synonym">Epeira ventricosa</name>
    <dbReference type="NCBI Taxonomy" id="182803"/>
    <lineage>
        <taxon>Eukaryota</taxon>
        <taxon>Metazoa</taxon>
        <taxon>Ecdysozoa</taxon>
        <taxon>Arthropoda</taxon>
        <taxon>Chelicerata</taxon>
        <taxon>Arachnida</taxon>
        <taxon>Araneae</taxon>
        <taxon>Araneomorphae</taxon>
        <taxon>Entelegynae</taxon>
        <taxon>Araneoidea</taxon>
        <taxon>Araneidae</taxon>
        <taxon>Araneus</taxon>
    </lineage>
</organism>
<evidence type="ECO:0000313" key="3">
    <source>
        <dbReference type="Proteomes" id="UP000499080"/>
    </source>
</evidence>
<keyword evidence="3" id="KW-1185">Reference proteome</keyword>
<sequence>MNLSEGGKKSSQIDNQYVCLPAGRPNFSIIIIQTIVFVRKISTILVCVNEYQCIKQPPDATSSSDSYVEISPSPRPQTYGLLPSRGSPTRTLIKPPRSL</sequence>
<dbReference type="EMBL" id="BGPR01070637">
    <property type="protein sequence ID" value="GBO44035.1"/>
    <property type="molecule type" value="Genomic_DNA"/>
</dbReference>
<name>A0A4Y2X2X2_ARAVE</name>
<gene>
    <name evidence="2" type="ORF">AVEN_17753_1</name>
</gene>
<accession>A0A4Y2X2X2</accession>
<feature type="region of interest" description="Disordered" evidence="1">
    <location>
        <begin position="57"/>
        <end position="99"/>
    </location>
</feature>
<protein>
    <submittedName>
        <fullName evidence="2">Uncharacterized protein</fullName>
    </submittedName>
</protein>